<dbReference type="InterPro" id="IPR046865">
    <property type="entry name" value="FapA_b_solenoid"/>
</dbReference>
<dbReference type="AlphaFoldDB" id="A0A9X3WN86"/>
<evidence type="ECO:0000313" key="3">
    <source>
        <dbReference type="EMBL" id="MDC3421858.1"/>
    </source>
</evidence>
<dbReference type="Proteomes" id="UP001145072">
    <property type="component" value="Unassembled WGS sequence"/>
</dbReference>
<accession>A0A9X3WN86</accession>
<feature type="coiled-coil region" evidence="1">
    <location>
        <begin position="379"/>
        <end position="413"/>
    </location>
</feature>
<feature type="domain" description="Flagellar Assembly Protein A N-terminal region" evidence="2">
    <location>
        <begin position="8"/>
        <end position="176"/>
    </location>
</feature>
<dbReference type="Pfam" id="PF03961">
    <property type="entry name" value="FapA"/>
    <property type="match status" value="1"/>
</dbReference>
<dbReference type="PANTHER" id="PTHR38032:SF1">
    <property type="entry name" value="RNA-BINDING PROTEIN KHPB N-TERMINAL DOMAIN-CONTAINING PROTEIN"/>
    <property type="match status" value="1"/>
</dbReference>
<dbReference type="EMBL" id="JAMQJZ010000014">
    <property type="protein sequence ID" value="MDC3421858.1"/>
    <property type="molecule type" value="Genomic_DNA"/>
</dbReference>
<organism evidence="3 4">
    <name type="scientific">Aquibacillus koreensis</name>
    <dbReference type="NCBI Taxonomy" id="279446"/>
    <lineage>
        <taxon>Bacteria</taxon>
        <taxon>Bacillati</taxon>
        <taxon>Bacillota</taxon>
        <taxon>Bacilli</taxon>
        <taxon>Bacillales</taxon>
        <taxon>Bacillaceae</taxon>
        <taxon>Aquibacillus</taxon>
    </lineage>
</organism>
<proteinExistence type="predicted"/>
<keyword evidence="1" id="KW-0175">Coiled coil</keyword>
<dbReference type="PANTHER" id="PTHR38032">
    <property type="entry name" value="POLYMERASE-RELATED"/>
    <property type="match status" value="1"/>
</dbReference>
<dbReference type="InterPro" id="IPR005646">
    <property type="entry name" value="FapA"/>
</dbReference>
<evidence type="ECO:0000259" key="2">
    <source>
        <dbReference type="Pfam" id="PF20250"/>
    </source>
</evidence>
<evidence type="ECO:0000313" key="4">
    <source>
        <dbReference type="Proteomes" id="UP001145072"/>
    </source>
</evidence>
<protein>
    <submittedName>
        <fullName evidence="3">FapA family protein</fullName>
    </submittedName>
</protein>
<sequence>MGNIHDIFNLTISKDSMTVSMDKKGEFELQIFDEDTVQNFLDDHKIVYGIDETVVKQLTEASYDMNVFPVVIAKGLPPTHGKNGEIHFIDGHNNVISHEEKQNFRDVYKIPSKKNGEKIAYITKPTLGEVGFNVYGKEVRQIKGKHVKVKAGKHVEFVESDATYYARADGQLSVNDKFIHVYPTYEVAGDLSLKTGNIDFVGSITIRGSVPAGYTVKAAGDIHIHGLVEAAYIEAGGSIYISEGIAGLKKGKVIAGQDVKVGYINQATVEAGQDLIVQNSIIHSHCVAQQNITCQNGNIIGGIYSAGKLITAKDIGNKMYTKTELSLGVNSKLREKEKALHKQKKDLLSNKNKLQQLGDSLKLKEKTSSGISSKERIILLKQRRAMEQTEAQLEEIENELSELQVSIGNLEEMKLLVKGIMYPNVDVSFGKYKKSITKEYKFTQVYMDDHEITIQSL</sequence>
<reference evidence="3" key="1">
    <citation type="submission" date="2022-06" db="EMBL/GenBank/DDBJ databases">
        <title>Aquibacillus sp. a new bacterium isolated from soil saline samples.</title>
        <authorList>
            <person name="Galisteo C."/>
            <person name="De La Haba R."/>
            <person name="Sanchez-Porro C."/>
            <person name="Ventosa A."/>
        </authorList>
    </citation>
    <scope>NUCLEOTIDE SEQUENCE</scope>
    <source>
        <strain evidence="3">JCM 12387</strain>
    </source>
</reference>
<dbReference type="Pfam" id="PF20250">
    <property type="entry name" value="FapA_N"/>
    <property type="match status" value="1"/>
</dbReference>
<evidence type="ECO:0000256" key="1">
    <source>
        <dbReference type="SAM" id="Coils"/>
    </source>
</evidence>
<dbReference type="RefSeq" id="WP_259866295.1">
    <property type="nucleotide sequence ID" value="NZ_JAMQJZ010000014.1"/>
</dbReference>
<keyword evidence="4" id="KW-1185">Reference proteome</keyword>
<name>A0A9X3WN86_9BACI</name>
<dbReference type="InterPro" id="IPR046866">
    <property type="entry name" value="FapA_N"/>
</dbReference>
<comment type="caution">
    <text evidence="3">The sequence shown here is derived from an EMBL/GenBank/DDBJ whole genome shotgun (WGS) entry which is preliminary data.</text>
</comment>
<gene>
    <name evidence="3" type="ORF">NC661_15900</name>
</gene>